<dbReference type="EMBL" id="KZ851858">
    <property type="protein sequence ID" value="RDK40365.1"/>
    <property type="molecule type" value="Genomic_DNA"/>
</dbReference>
<dbReference type="Proteomes" id="UP000254937">
    <property type="component" value="Unassembled WGS sequence"/>
</dbReference>
<sequence>MYHVRRNYDFYYHTQKLPVETVTFYGRSELMELSNTRRLEAIQLLEAYGNDTRNLPKDNENCHDWTVKALGLLEAAKLAPIGTEKYWKRLIGKGPISIGRQLIEDGKPWVRKSIMQPARELPADATFGRTEESRPIGRLDLQNYAHLMGGVKKK</sequence>
<dbReference type="AlphaFoldDB" id="A0A370PDW2"/>
<protein>
    <submittedName>
        <fullName evidence="1">Uncharacterized protein</fullName>
    </submittedName>
</protein>
<organism evidence="1 2">
    <name type="scientific">Aspergillus phoenicis ATCC 13157</name>
    <dbReference type="NCBI Taxonomy" id="1353007"/>
    <lineage>
        <taxon>Eukaryota</taxon>
        <taxon>Fungi</taxon>
        <taxon>Dikarya</taxon>
        <taxon>Ascomycota</taxon>
        <taxon>Pezizomycotina</taxon>
        <taxon>Eurotiomycetes</taxon>
        <taxon>Eurotiomycetidae</taxon>
        <taxon>Eurotiales</taxon>
        <taxon>Aspergillaceae</taxon>
        <taxon>Aspergillus</taxon>
    </lineage>
</organism>
<accession>A0A370PDW2</accession>
<proteinExistence type="predicted"/>
<keyword evidence="2" id="KW-1185">Reference proteome</keyword>
<evidence type="ECO:0000313" key="2">
    <source>
        <dbReference type="Proteomes" id="UP000254937"/>
    </source>
</evidence>
<name>A0A370PDW2_ASPPH</name>
<gene>
    <name evidence="1" type="ORF">M752DRAFT_268156</name>
</gene>
<reference evidence="1 2" key="1">
    <citation type="submission" date="2018-07" db="EMBL/GenBank/DDBJ databases">
        <title>Section-level genome sequencing of Aspergillus section Nigri to investigate inter- and intra-species variation.</title>
        <authorList>
            <consortium name="DOE Joint Genome Institute"/>
            <person name="Vesth T.C."/>
            <person name="Nybo J.L."/>
            <person name="Theobald S."/>
            <person name="Frisvad J.C."/>
            <person name="Larsen T.O."/>
            <person name="Nielsen K.F."/>
            <person name="Hoof J.B."/>
            <person name="Brandl J."/>
            <person name="Salamov A."/>
            <person name="Riley R."/>
            <person name="Gladden J.M."/>
            <person name="Phatale P."/>
            <person name="Nielsen M.T."/>
            <person name="Lyhne E.K."/>
            <person name="Kogle M.E."/>
            <person name="Strasser K."/>
            <person name="McDonnell E."/>
            <person name="Barry K."/>
            <person name="Clum A."/>
            <person name="Chen C."/>
            <person name="Nolan M."/>
            <person name="Sandor L."/>
            <person name="Kuo A."/>
            <person name="Lipzen A."/>
            <person name="Hainaut M."/>
            <person name="Drula E."/>
            <person name="Tsang A."/>
            <person name="Magnuson J.K."/>
            <person name="Henrissat B."/>
            <person name="Wiebenga A."/>
            <person name="Simmons B.A."/>
            <person name="Makela M.R."/>
            <person name="De vries R.P."/>
            <person name="Grigoriev I.V."/>
            <person name="Mortensen U.H."/>
            <person name="Baker S.E."/>
            <person name="Andersen M.R."/>
        </authorList>
    </citation>
    <scope>NUCLEOTIDE SEQUENCE [LARGE SCALE GENOMIC DNA]</scope>
    <source>
        <strain evidence="1 2">ATCC 13157</strain>
    </source>
</reference>
<evidence type="ECO:0000313" key="1">
    <source>
        <dbReference type="EMBL" id="RDK40365.1"/>
    </source>
</evidence>